<dbReference type="EMBL" id="JAQQXT010000001">
    <property type="protein sequence ID" value="MDC8770195.1"/>
    <property type="molecule type" value="Genomic_DNA"/>
</dbReference>
<feature type="transmembrane region" description="Helical" evidence="1">
    <location>
        <begin position="205"/>
        <end position="224"/>
    </location>
</feature>
<name>A0ABT5K8D4_9BURK</name>
<dbReference type="Pfam" id="PF07077">
    <property type="entry name" value="DUF1345"/>
    <property type="match status" value="1"/>
</dbReference>
<reference evidence="2 3" key="1">
    <citation type="submission" date="2022-10" db="EMBL/GenBank/DDBJ databases">
        <title>Paucibacter sp. hw1 Genome sequencing.</title>
        <authorList>
            <person name="Park S."/>
        </authorList>
    </citation>
    <scope>NUCLEOTIDE SEQUENCE [LARGE SCALE GENOMIC DNA]</scope>
    <source>
        <strain evidence="3">hw1</strain>
    </source>
</reference>
<proteinExistence type="predicted"/>
<protein>
    <submittedName>
        <fullName evidence="2">DUF1345 domain-containing protein</fullName>
    </submittedName>
</protein>
<keyword evidence="1" id="KW-1133">Transmembrane helix</keyword>
<dbReference type="Proteomes" id="UP001221189">
    <property type="component" value="Unassembled WGS sequence"/>
</dbReference>
<feature type="transmembrane region" description="Helical" evidence="1">
    <location>
        <begin position="46"/>
        <end position="64"/>
    </location>
</feature>
<evidence type="ECO:0000313" key="3">
    <source>
        <dbReference type="Proteomes" id="UP001221189"/>
    </source>
</evidence>
<feature type="transmembrane region" description="Helical" evidence="1">
    <location>
        <begin position="84"/>
        <end position="107"/>
    </location>
</feature>
<feature type="transmembrane region" description="Helical" evidence="1">
    <location>
        <begin position="119"/>
        <end position="142"/>
    </location>
</feature>
<gene>
    <name evidence="2" type="ORF">PRZ03_01335</name>
</gene>
<keyword evidence="1" id="KW-0472">Membrane</keyword>
<sequence length="227" mass="24304">MASTQTAVLRILRSKARLLIAICVALAVGLLAPAVGANHAITRWLLAWNCGALLYVFLAAVMMARSTPHSMRRRAQQQDEGQAVILTFVVVSTVASLAAIAGDLALVKELHGFLKAAHIALAGLTVLSSWAFVQVMFTLHYAHGYYGNLARGEASAQPPGLQFPGDEPPDYFDFFYFAAVIGTSGQTADVAFVSKSMRRLGTLHCILAYLFNTLVLALLINIGASVI</sequence>
<organism evidence="2 3">
    <name type="scientific">Roseateles albus</name>
    <dbReference type="NCBI Taxonomy" id="2987525"/>
    <lineage>
        <taxon>Bacteria</taxon>
        <taxon>Pseudomonadati</taxon>
        <taxon>Pseudomonadota</taxon>
        <taxon>Betaproteobacteria</taxon>
        <taxon>Burkholderiales</taxon>
        <taxon>Sphaerotilaceae</taxon>
        <taxon>Roseateles</taxon>
    </lineage>
</organism>
<accession>A0ABT5K8D4</accession>
<keyword evidence="3" id="KW-1185">Reference proteome</keyword>
<dbReference type="RefSeq" id="WP_273598670.1">
    <property type="nucleotide sequence ID" value="NZ_JAQQXT010000001.1"/>
</dbReference>
<evidence type="ECO:0000313" key="2">
    <source>
        <dbReference type="EMBL" id="MDC8770195.1"/>
    </source>
</evidence>
<evidence type="ECO:0000256" key="1">
    <source>
        <dbReference type="SAM" id="Phobius"/>
    </source>
</evidence>
<keyword evidence="1" id="KW-0812">Transmembrane</keyword>
<dbReference type="InterPro" id="IPR009781">
    <property type="entry name" value="DUF1345"/>
</dbReference>
<comment type="caution">
    <text evidence="2">The sequence shown here is derived from an EMBL/GenBank/DDBJ whole genome shotgun (WGS) entry which is preliminary data.</text>
</comment>